<name>A0A1R1B1H7_PAELA</name>
<dbReference type="RefSeq" id="WP_076323527.1">
    <property type="nucleotide sequence ID" value="NZ_MRTF01000005.1"/>
</dbReference>
<feature type="domain" description="Copper amine oxidase-like N-terminal" evidence="2">
    <location>
        <begin position="46"/>
        <end position="112"/>
    </location>
</feature>
<evidence type="ECO:0000259" key="2">
    <source>
        <dbReference type="Pfam" id="PF07833"/>
    </source>
</evidence>
<accession>A0A1R1B1H7</accession>
<dbReference type="Proteomes" id="UP000187074">
    <property type="component" value="Unassembled WGS sequence"/>
</dbReference>
<dbReference type="InterPro" id="IPR012854">
    <property type="entry name" value="Cu_amine_oxidase-like_N"/>
</dbReference>
<keyword evidence="1" id="KW-0732">Signal</keyword>
<evidence type="ECO:0000256" key="1">
    <source>
        <dbReference type="SAM" id="SignalP"/>
    </source>
</evidence>
<comment type="caution">
    <text evidence="3">The sequence shown here is derived from an EMBL/GenBank/DDBJ whole genome shotgun (WGS) entry which is preliminary data.</text>
</comment>
<evidence type="ECO:0000313" key="3">
    <source>
        <dbReference type="EMBL" id="OME92274.1"/>
    </source>
</evidence>
<proteinExistence type="predicted"/>
<organism evidence="3 4">
    <name type="scientific">Paenibacillus lautus</name>
    <name type="common">Bacillus lautus</name>
    <dbReference type="NCBI Taxonomy" id="1401"/>
    <lineage>
        <taxon>Bacteria</taxon>
        <taxon>Bacillati</taxon>
        <taxon>Bacillota</taxon>
        <taxon>Bacilli</taxon>
        <taxon>Bacillales</taxon>
        <taxon>Paenibacillaceae</taxon>
        <taxon>Paenibacillus</taxon>
    </lineage>
</organism>
<dbReference type="OrthoDB" id="2648476at2"/>
<feature type="signal peptide" evidence="1">
    <location>
        <begin position="1"/>
        <end position="32"/>
    </location>
</feature>
<dbReference type="Pfam" id="PF07833">
    <property type="entry name" value="Cu_amine_oxidN1"/>
    <property type="match status" value="1"/>
</dbReference>
<dbReference type="AlphaFoldDB" id="A0A1R1B1H7"/>
<dbReference type="InterPro" id="IPR036582">
    <property type="entry name" value="Mao_N_sf"/>
</dbReference>
<gene>
    <name evidence="3" type="ORF">BK123_16850</name>
</gene>
<sequence length="242" mass="27679">MKIIILKKPILWVVFISLLSGTLMIGPMSSYAANDDYDAYGGVNGLLSEGRLYAPLRSMATNYSFRYDEQLDKYFDVKITWNQKTKTASLTKGGKTFNATVGNGVLLKNGSVYVQFKALSNFFYPNDYIKWDTSTLTGNSEHITVYARPLTDNQALTLAKNAMSKKKYWIQFHKNNVEIGLPESEYIQWNKSLTKFKAVFHSDGIVGDYNYSYSIEAEMTKKVNDWTITSFNYFDGTRIYYP</sequence>
<feature type="chain" id="PRO_5013023202" description="Copper amine oxidase-like N-terminal domain-containing protein" evidence="1">
    <location>
        <begin position="33"/>
        <end position="242"/>
    </location>
</feature>
<reference evidence="3 4" key="1">
    <citation type="submission" date="2016-11" db="EMBL/GenBank/DDBJ databases">
        <title>Paenibacillus species isolates.</title>
        <authorList>
            <person name="Beno S.M."/>
        </authorList>
    </citation>
    <scope>NUCLEOTIDE SEQUENCE [LARGE SCALE GENOMIC DNA]</scope>
    <source>
        <strain evidence="3 4">FSL F4-0100</strain>
    </source>
</reference>
<evidence type="ECO:0000313" key="4">
    <source>
        <dbReference type="Proteomes" id="UP000187074"/>
    </source>
</evidence>
<protein>
    <recommendedName>
        <fullName evidence="2">Copper amine oxidase-like N-terminal domain-containing protein</fullName>
    </recommendedName>
</protein>
<dbReference type="SUPFAM" id="SSF55383">
    <property type="entry name" value="Copper amine oxidase, domain N"/>
    <property type="match status" value="1"/>
</dbReference>
<dbReference type="EMBL" id="MRTF01000005">
    <property type="protein sequence ID" value="OME92274.1"/>
    <property type="molecule type" value="Genomic_DNA"/>
</dbReference>